<keyword evidence="2" id="KW-0812">Transmembrane</keyword>
<evidence type="ECO:0000256" key="2">
    <source>
        <dbReference type="SAM" id="Phobius"/>
    </source>
</evidence>
<feature type="region of interest" description="Disordered" evidence="1">
    <location>
        <begin position="865"/>
        <end position="887"/>
    </location>
</feature>
<dbReference type="Proteomes" id="UP000245771">
    <property type="component" value="Unassembled WGS sequence"/>
</dbReference>
<accession>A0A316VG06</accession>
<feature type="compositionally biased region" description="Acidic residues" evidence="1">
    <location>
        <begin position="565"/>
        <end position="578"/>
    </location>
</feature>
<feature type="compositionally biased region" description="Basic residues" evidence="1">
    <location>
        <begin position="944"/>
        <end position="953"/>
    </location>
</feature>
<keyword evidence="2" id="KW-1133">Transmembrane helix</keyword>
<feature type="compositionally biased region" description="Low complexity" evidence="1">
    <location>
        <begin position="243"/>
        <end position="260"/>
    </location>
</feature>
<evidence type="ECO:0000256" key="3">
    <source>
        <dbReference type="SAM" id="SignalP"/>
    </source>
</evidence>
<feature type="region of interest" description="Disordered" evidence="1">
    <location>
        <begin position="1023"/>
        <end position="1084"/>
    </location>
</feature>
<dbReference type="InParanoid" id="A0A316VG06"/>
<dbReference type="GeneID" id="37022838"/>
<feature type="region of interest" description="Disordered" evidence="1">
    <location>
        <begin position="212"/>
        <end position="278"/>
    </location>
</feature>
<keyword evidence="5" id="KW-1185">Reference proteome</keyword>
<feature type="compositionally biased region" description="Pro residues" evidence="1">
    <location>
        <begin position="1052"/>
        <end position="1064"/>
    </location>
</feature>
<feature type="transmembrane region" description="Helical" evidence="2">
    <location>
        <begin position="999"/>
        <end position="1018"/>
    </location>
</feature>
<evidence type="ECO:0000256" key="1">
    <source>
        <dbReference type="SAM" id="MobiDB-lite"/>
    </source>
</evidence>
<feature type="signal peptide" evidence="3">
    <location>
        <begin position="1"/>
        <end position="22"/>
    </location>
</feature>
<organism evidence="4 5">
    <name type="scientific">Meira miltonrushii</name>
    <dbReference type="NCBI Taxonomy" id="1280837"/>
    <lineage>
        <taxon>Eukaryota</taxon>
        <taxon>Fungi</taxon>
        <taxon>Dikarya</taxon>
        <taxon>Basidiomycota</taxon>
        <taxon>Ustilaginomycotina</taxon>
        <taxon>Exobasidiomycetes</taxon>
        <taxon>Exobasidiales</taxon>
        <taxon>Brachybasidiaceae</taxon>
        <taxon>Meira</taxon>
    </lineage>
</organism>
<sequence length="1624" mass="174746">MKLFRALSVSALCFLTRHTCAAVPVFEDALPLVAEDDRTNRNSNFSRNRSTEWREKHERRMANYILQEVNNCRTLLPSDSGFLVHIDYSKTYLRPNQENTNEPRPSSMVQKRVLHKLVKTWKSMPTDQRLQAVGSLAGVLALPAFLTGAAQAWDAEQIQKIKQKAAEAEVAKHKGGKRKVVKESTSVMPPPPPSAFNHVKRDEIMVLLDEVQDDGGERKEQRGLGGTISKSMGHVHLPTVRPSASHAASRAASHAGSHMSTAMSRPVSSAPKQASAIKDPNPTVARVLSWTGAMTSLMYIPAAYQAIHKAQYVTDDDAHAYRRRGMDDEEEIPSDQLPLVTCIPVARKGLNYVIPEGALNSQNVLSSFSSSTPIYEDTVLGRRAESAALNKVGKHAKLVGIAGMGVGLGWLMHQLNQRRDQIDMDSERENMLTRRDDPDMDETEDLERRWKPGKGSVLTAAMFAGTALSASGLGVPQLHATVTEDPKAGNLKQRLQKRDQVVLQRRSLRHQLGRAATDKVTMFLATTATAYGAVKTGAASALYNAVVNPNQKANPPQPHVRRDEDSIDSLPDEDQPVLLDDDSCSENDCQFERRSGRKTTIFAAALLGTFLGQRTGKSGQEKENKQYLEQIGQGPPKQRRAVESNAFPDFVMQDGGLVKRAPGKNSEVAETASTAVKPYILPGAVAATTMAASFAGRKAVKNSSKKELDRRDMAPVLVKRGGKGGELGKAASNLVRQASKGKGPAIQHTVAETVSMTHINLGHHGGTPHVEAHHVNRGGGKYHAQQHSSSRHSGSGSNSGGSVQSKPHLERQGSTASSASSSPSSPHQGHHSPKHEPNEQVKQFYKDNPDVAIPSRVEEVHRIHHPAPSEHNGAHAQEGAKKKSSKGKKIAFAGVGAALGAFGHHQYTNAVDAKAQAAQQQAAQEPAPDAAAPPAKRSLEKRSPQGRRRRRGRGGGGGGGGNHGHGGSMTTFKMVHQHTFDHYLQPVGHQMKKGGGKKGAIGALVLGAVAGVVGHAIYHNSKANQAANQSPPVDAAEATAPQPPEPAKEENPPPAGGPAPPAPGPKKRSLDDQSGAVEKREAKGGKLASALTGGLVGMAVAGYGYAFTHDQPGTRKKHTVPVGTLPQNTEGATKAKKRSVNGTQWQEETLTAPVVEVELVSDEDNLYDTEDVKSEKRNMLAKYFNKMTPKQKIGGAIAGGIILSTAAAMVDPGAKEATRPITKREVGDEQLLEERGRYGKKDVAIVSAIAGVAGLTGLMKRDESMIEAIEEDEPIYQHIVERGNPRSFQNRAFAIADYATIALMGGTLIKNSVGALSSSKAHPKRDLVNASEAALLTRRDSSSLDGKTALLHPIDAEYQSFLSKRSTDEDAVEEDVEDVFDDVSGDTISRRTVKMMKLSGPMTHTLARKASHAAPAAAKAAHPSMDSLVGKMSMATIAGAITAPILKSVLGGSGSPAKGATPSPPPAKRDVAADVSMDKRAEYSKYIEAVKKEIAGKLEKRDISEPLDNRQELKLLKRKAADADYSKYIEAVKKEVAGKPKKRDILDALDGWQELKMVKRKAAAAEYGKYIEAVKKEVAGKLEKRDISEPLDGWEDLKMLRRKTATADYGKYIEAVKSSTEKKS</sequence>
<keyword evidence="2" id="KW-0472">Membrane</keyword>
<keyword evidence="3" id="KW-0732">Signal</keyword>
<evidence type="ECO:0000313" key="4">
    <source>
        <dbReference type="EMBL" id="PWN34415.1"/>
    </source>
</evidence>
<feature type="compositionally biased region" description="Low complexity" evidence="1">
    <location>
        <begin position="812"/>
        <end position="827"/>
    </location>
</feature>
<feature type="region of interest" description="Disordered" evidence="1">
    <location>
        <begin position="1109"/>
        <end position="1143"/>
    </location>
</feature>
<feature type="compositionally biased region" description="Low complexity" evidence="1">
    <location>
        <begin position="913"/>
        <end position="935"/>
    </location>
</feature>
<feature type="chain" id="PRO_5016419434" evidence="3">
    <location>
        <begin position="23"/>
        <end position="1624"/>
    </location>
</feature>
<feature type="region of interest" description="Disordered" evidence="1">
    <location>
        <begin position="759"/>
        <end position="837"/>
    </location>
</feature>
<reference evidence="4 5" key="1">
    <citation type="journal article" date="2018" name="Mol. Biol. Evol.">
        <title>Broad Genomic Sampling Reveals a Smut Pathogenic Ancestry of the Fungal Clade Ustilaginomycotina.</title>
        <authorList>
            <person name="Kijpornyongpan T."/>
            <person name="Mondo S.J."/>
            <person name="Barry K."/>
            <person name="Sandor L."/>
            <person name="Lee J."/>
            <person name="Lipzen A."/>
            <person name="Pangilinan J."/>
            <person name="LaButti K."/>
            <person name="Hainaut M."/>
            <person name="Henrissat B."/>
            <person name="Grigoriev I.V."/>
            <person name="Spatafora J.W."/>
            <person name="Aime M.C."/>
        </authorList>
    </citation>
    <scope>NUCLEOTIDE SEQUENCE [LARGE SCALE GENOMIC DNA]</scope>
    <source>
        <strain evidence="4 5">MCA 3882</strain>
    </source>
</reference>
<dbReference type="EMBL" id="KZ819604">
    <property type="protein sequence ID" value="PWN34415.1"/>
    <property type="molecule type" value="Genomic_DNA"/>
</dbReference>
<name>A0A316VG06_9BASI</name>
<feature type="compositionally biased region" description="Low complexity" evidence="1">
    <location>
        <begin position="791"/>
        <end position="805"/>
    </location>
</feature>
<feature type="compositionally biased region" description="Gly residues" evidence="1">
    <location>
        <begin position="954"/>
        <end position="967"/>
    </location>
</feature>
<feature type="region of interest" description="Disordered" evidence="1">
    <location>
        <begin position="169"/>
        <end position="197"/>
    </location>
</feature>
<feature type="region of interest" description="Disordered" evidence="1">
    <location>
        <begin position="912"/>
        <end position="970"/>
    </location>
</feature>
<feature type="region of interest" description="Disordered" evidence="1">
    <location>
        <begin position="549"/>
        <end position="578"/>
    </location>
</feature>
<evidence type="ECO:0000313" key="5">
    <source>
        <dbReference type="Proteomes" id="UP000245771"/>
    </source>
</evidence>
<gene>
    <name evidence="4" type="ORF">FA14DRAFT_181037</name>
</gene>
<dbReference type="PANTHER" id="PTHR48125:SF10">
    <property type="entry name" value="OS12G0136300 PROTEIN"/>
    <property type="match status" value="1"/>
</dbReference>
<proteinExistence type="predicted"/>
<protein>
    <submittedName>
        <fullName evidence="4">Uncharacterized protein</fullName>
    </submittedName>
</protein>
<dbReference type="PANTHER" id="PTHR48125">
    <property type="entry name" value="LP07818P1"/>
    <property type="match status" value="1"/>
</dbReference>
<feature type="compositionally biased region" description="Polar residues" evidence="1">
    <location>
        <begin position="261"/>
        <end position="272"/>
    </location>
</feature>
<dbReference type="RefSeq" id="XP_025354717.1">
    <property type="nucleotide sequence ID" value="XM_025501057.1"/>
</dbReference>